<keyword evidence="3" id="KW-0732">Signal</keyword>
<keyword evidence="6" id="KW-1185">Reference proteome</keyword>
<sequence length="370" mass="42173">MVSYFLAYMLLIGHLSFCQECIPGFLENVDFPGSDITFLFSPSVEHCQQLCTQEPSCLFFSFNRADSNFQCYLKSSSSGKPESQIPLQGVTSGYSLKPSPCLRQVFRNVDFFGADYTNLFTANLEECQRLCTGDPRCQFYTFITGDFPQSDIRYRCFLKFSFNVPRIPAIERKPGVISGFSRKPQLTQQIGSACQTQLFQDTDFPGNDFLELKAVSPEYCQFLCSVQPLCTYFSFSSNNFGCILKNNPNSLVVQSKRGVTSGIPSRFCRIDESWLRLTYEGVDFFGSDFRSEVVRNADDCQQTCTQNPNCQFFTYITENLYRYSHEITSTLIDFNTEWRRCFLKRVITIPSPPEVKKLANAVSGFALKNC</sequence>
<dbReference type="CDD" id="cd01100">
    <property type="entry name" value="APPLE_Factor_XI_like"/>
    <property type="match status" value="4"/>
</dbReference>
<dbReference type="Proteomes" id="UP000265020">
    <property type="component" value="Unassembled WGS sequence"/>
</dbReference>
<feature type="domain" description="Apple" evidence="4">
    <location>
        <begin position="21"/>
        <end position="101"/>
    </location>
</feature>
<dbReference type="InterPro" id="IPR000177">
    <property type="entry name" value="Apple"/>
</dbReference>
<dbReference type="SMART" id="SM00473">
    <property type="entry name" value="PAN_AP"/>
    <property type="match status" value="3"/>
</dbReference>
<evidence type="ECO:0000313" key="6">
    <source>
        <dbReference type="Proteomes" id="UP000265020"/>
    </source>
</evidence>
<dbReference type="Pfam" id="PF14295">
    <property type="entry name" value="PAN_4"/>
    <property type="match status" value="1"/>
</dbReference>
<dbReference type="STRING" id="28743.ENSCVAP00000028002"/>
<dbReference type="Ensembl" id="ENSCVAT00000019607.1">
    <property type="protein sequence ID" value="ENSCVAP00000028002.1"/>
    <property type="gene ID" value="ENSCVAG00000015029.1"/>
</dbReference>
<protein>
    <recommendedName>
        <fullName evidence="4">Apple domain-containing protein</fullName>
    </recommendedName>
</protein>
<dbReference type="PANTHER" id="PTHR33946:SF4">
    <property type="entry name" value="COAGULATION FACTOR XI"/>
    <property type="match status" value="1"/>
</dbReference>
<keyword evidence="2" id="KW-1015">Disulfide bond</keyword>
<reference evidence="5" key="2">
    <citation type="submission" date="2025-09" db="UniProtKB">
        <authorList>
            <consortium name="Ensembl"/>
        </authorList>
    </citation>
    <scope>IDENTIFICATION</scope>
</reference>
<reference evidence="5" key="1">
    <citation type="submission" date="2025-08" db="UniProtKB">
        <authorList>
            <consortium name="Ensembl"/>
        </authorList>
    </citation>
    <scope>IDENTIFICATION</scope>
</reference>
<evidence type="ECO:0000256" key="1">
    <source>
        <dbReference type="ARBA" id="ARBA00022737"/>
    </source>
</evidence>
<proteinExistence type="predicted"/>
<keyword evidence="1" id="KW-0677">Repeat</keyword>
<name>A0A3Q2E737_CYPVA</name>
<dbReference type="GeneTree" id="ENSGT00940000158569"/>
<dbReference type="GO" id="GO:0006508">
    <property type="term" value="P:proteolysis"/>
    <property type="evidence" value="ECO:0007669"/>
    <property type="project" value="InterPro"/>
</dbReference>
<dbReference type="Gene3D" id="3.50.4.10">
    <property type="entry name" value="Hepatocyte Growth Factor"/>
    <property type="match status" value="4"/>
</dbReference>
<feature type="chain" id="PRO_5018559222" description="Apple domain-containing protein" evidence="3">
    <location>
        <begin position="19"/>
        <end position="370"/>
    </location>
</feature>
<organism evidence="5 6">
    <name type="scientific">Cyprinodon variegatus</name>
    <name type="common">Sheepshead minnow</name>
    <dbReference type="NCBI Taxonomy" id="28743"/>
    <lineage>
        <taxon>Eukaryota</taxon>
        <taxon>Metazoa</taxon>
        <taxon>Chordata</taxon>
        <taxon>Craniata</taxon>
        <taxon>Vertebrata</taxon>
        <taxon>Euteleostomi</taxon>
        <taxon>Actinopterygii</taxon>
        <taxon>Neopterygii</taxon>
        <taxon>Teleostei</taxon>
        <taxon>Neoteleostei</taxon>
        <taxon>Acanthomorphata</taxon>
        <taxon>Ovalentaria</taxon>
        <taxon>Atherinomorphae</taxon>
        <taxon>Cyprinodontiformes</taxon>
        <taxon>Cyprinodontidae</taxon>
        <taxon>Cyprinodon</taxon>
    </lineage>
</organism>
<dbReference type="GO" id="GO:0005576">
    <property type="term" value="C:extracellular region"/>
    <property type="evidence" value="ECO:0007669"/>
    <property type="project" value="InterPro"/>
</dbReference>
<dbReference type="PANTHER" id="PTHR33946">
    <property type="match status" value="1"/>
</dbReference>
<evidence type="ECO:0000256" key="2">
    <source>
        <dbReference type="ARBA" id="ARBA00023157"/>
    </source>
</evidence>
<evidence type="ECO:0000313" key="5">
    <source>
        <dbReference type="Ensembl" id="ENSCVAP00000028002.1"/>
    </source>
</evidence>
<dbReference type="AlphaFoldDB" id="A0A3Q2E737"/>
<accession>A0A3Q2E737</accession>
<dbReference type="Pfam" id="PF00024">
    <property type="entry name" value="PAN_1"/>
    <property type="match status" value="3"/>
</dbReference>
<dbReference type="SMART" id="SM00223">
    <property type="entry name" value="APPLE"/>
    <property type="match status" value="4"/>
</dbReference>
<evidence type="ECO:0000256" key="3">
    <source>
        <dbReference type="SAM" id="SignalP"/>
    </source>
</evidence>
<evidence type="ECO:0000259" key="4">
    <source>
        <dbReference type="PROSITE" id="PS50948"/>
    </source>
</evidence>
<dbReference type="InterPro" id="IPR003609">
    <property type="entry name" value="Pan_app"/>
</dbReference>
<dbReference type="SUPFAM" id="SSF57414">
    <property type="entry name" value="Hairpin loop containing domain-like"/>
    <property type="match status" value="2"/>
</dbReference>
<feature type="signal peptide" evidence="3">
    <location>
        <begin position="1"/>
        <end position="18"/>
    </location>
</feature>
<feature type="domain" description="Apple" evidence="4">
    <location>
        <begin position="194"/>
        <end position="268"/>
    </location>
</feature>
<dbReference type="PROSITE" id="PS50948">
    <property type="entry name" value="PAN"/>
    <property type="match status" value="2"/>
</dbReference>